<accession>A0ABS2NID4</accession>
<evidence type="ECO:0000313" key="1">
    <source>
        <dbReference type="EMBL" id="MBM7587588.1"/>
    </source>
</evidence>
<dbReference type="Proteomes" id="UP001646157">
    <property type="component" value="Unassembled WGS sequence"/>
</dbReference>
<dbReference type="InterPro" id="IPR014710">
    <property type="entry name" value="RmlC-like_jellyroll"/>
</dbReference>
<proteinExistence type="predicted"/>
<dbReference type="EMBL" id="JAFBDZ010000005">
    <property type="protein sequence ID" value="MBM7587588.1"/>
    <property type="molecule type" value="Genomic_DNA"/>
</dbReference>
<name>A0ABS2NID4_9BACI</name>
<reference evidence="1 2" key="1">
    <citation type="submission" date="2021-01" db="EMBL/GenBank/DDBJ databases">
        <title>Genomic Encyclopedia of Type Strains, Phase IV (KMG-IV): sequencing the most valuable type-strain genomes for metagenomic binning, comparative biology and taxonomic classification.</title>
        <authorList>
            <person name="Goeker M."/>
        </authorList>
    </citation>
    <scope>NUCLEOTIDE SEQUENCE [LARGE SCALE GENOMIC DNA]</scope>
    <source>
        <strain evidence="1 2">DSM 24834</strain>
    </source>
</reference>
<evidence type="ECO:0000313" key="2">
    <source>
        <dbReference type="Proteomes" id="UP001646157"/>
    </source>
</evidence>
<sequence length="121" mass="13449">MRIFTFYQRDGKVINRFESRNVTIHPLVKTKKPFQIGYFYLEAGSVLGMHPATCPQLLMVTGGSGWVRVEGGEKVKVEPGMAVFLEKGEQHESGSVHGMTAIVAEGEEINPDEFLESFSKS</sequence>
<organism evidence="1 2">
    <name type="scientific">Rossellomorea pakistanensis</name>
    <dbReference type="NCBI Taxonomy" id="992288"/>
    <lineage>
        <taxon>Bacteria</taxon>
        <taxon>Bacillati</taxon>
        <taxon>Bacillota</taxon>
        <taxon>Bacilli</taxon>
        <taxon>Bacillales</taxon>
        <taxon>Bacillaceae</taxon>
        <taxon>Rossellomorea</taxon>
    </lineage>
</organism>
<dbReference type="RefSeq" id="WP_205174770.1">
    <property type="nucleotide sequence ID" value="NZ_JAFBDZ010000005.1"/>
</dbReference>
<protein>
    <submittedName>
        <fullName evidence="1">Quercetin dioxygenase-like cupin family protein</fullName>
    </submittedName>
</protein>
<keyword evidence="2" id="KW-1185">Reference proteome</keyword>
<dbReference type="SUPFAM" id="SSF51182">
    <property type="entry name" value="RmlC-like cupins"/>
    <property type="match status" value="1"/>
</dbReference>
<dbReference type="Gene3D" id="2.60.120.10">
    <property type="entry name" value="Jelly Rolls"/>
    <property type="match status" value="1"/>
</dbReference>
<comment type="caution">
    <text evidence="1">The sequence shown here is derived from an EMBL/GenBank/DDBJ whole genome shotgun (WGS) entry which is preliminary data.</text>
</comment>
<gene>
    <name evidence="1" type="ORF">JOC86_004162</name>
</gene>
<dbReference type="InterPro" id="IPR011051">
    <property type="entry name" value="RmlC_Cupin_sf"/>
</dbReference>